<accession>C6DZC2</accession>
<dbReference type="eggNOG" id="COG3018">
    <property type="taxonomic scope" value="Bacteria"/>
</dbReference>
<protein>
    <submittedName>
        <fullName evidence="1">Uncharacterized protein</fullName>
    </submittedName>
</protein>
<reference evidence="1" key="1">
    <citation type="submission" date="2009-07" db="EMBL/GenBank/DDBJ databases">
        <title>Complete sequence of Geobacter sp. M21.</title>
        <authorList>
            <consortium name="US DOE Joint Genome Institute"/>
            <person name="Lucas S."/>
            <person name="Copeland A."/>
            <person name="Lapidus A."/>
            <person name="Glavina del Rio T."/>
            <person name="Dalin E."/>
            <person name="Tice H."/>
            <person name="Bruce D."/>
            <person name="Goodwin L."/>
            <person name="Pitluck S."/>
            <person name="Saunders E."/>
            <person name="Brettin T."/>
            <person name="Detter J.C."/>
            <person name="Han C."/>
            <person name="Larimer F."/>
            <person name="Land M."/>
            <person name="Hauser L."/>
            <person name="Kyrpides N."/>
            <person name="Ovchinnikova G."/>
            <person name="Lovley D."/>
        </authorList>
    </citation>
    <scope>NUCLEOTIDE SEQUENCE [LARGE SCALE GENOMIC DNA]</scope>
    <source>
        <strain evidence="1">M21</strain>
    </source>
</reference>
<dbReference type="STRING" id="443144.GM21_2382"/>
<gene>
    <name evidence="1" type="ordered locus">GM21_2382</name>
</gene>
<dbReference type="HOGENOM" id="CLU_879298_0_0_7"/>
<organism evidence="1">
    <name type="scientific">Geobacter sp. (strain M21)</name>
    <dbReference type="NCBI Taxonomy" id="443144"/>
    <lineage>
        <taxon>Bacteria</taxon>
        <taxon>Pseudomonadati</taxon>
        <taxon>Thermodesulfobacteriota</taxon>
        <taxon>Desulfuromonadia</taxon>
        <taxon>Geobacterales</taxon>
        <taxon>Geobacteraceae</taxon>
        <taxon>Geobacter</taxon>
    </lineage>
</organism>
<dbReference type="AlphaFoldDB" id="C6DZC2"/>
<dbReference type="OrthoDB" id="9813452at2"/>
<proteinExistence type="predicted"/>
<sequence>MEKRQKIWLLGLVVVSLFFGQRVAIADGGGKGYVDWTDGFVMANGYGDVPQGEQSDQSHSAALRAAEAAAHRILSETTLGVHIDSITTVADLMRRNDKIRNRVEAVLRGPIVTNRDMLVVNGTPLAAVAMKICLTGRSRQCAQQPVLLSEILQEQQAVLPLEPEQQPARANTITPSPPSTSPAPFFARPVLPSGWKPARCDTSRKVTGLIIQLIGHNYEKVLLPVVVSGERANQIVYSVKSIDPQVVRTHGAVRYVASLEQAQGMELVGENPVLITPVGVTKDNQIIIQPQDAATLQDTICNGNNYLEKARVVVVN</sequence>
<evidence type="ECO:0000313" key="1">
    <source>
        <dbReference type="EMBL" id="ACT18430.1"/>
    </source>
</evidence>
<dbReference type="KEGG" id="gem:GM21_2382"/>
<dbReference type="EMBL" id="CP001661">
    <property type="protein sequence ID" value="ACT18430.1"/>
    <property type="molecule type" value="Genomic_DNA"/>
</dbReference>
<name>C6DZC2_GEOSM</name>